<dbReference type="AlphaFoldDB" id="A0A250XH29"/>
<dbReference type="InterPro" id="IPR012337">
    <property type="entry name" value="RNaseH-like_sf"/>
</dbReference>
<evidence type="ECO:0000259" key="2">
    <source>
        <dbReference type="PROSITE" id="PS50994"/>
    </source>
</evidence>
<dbReference type="PROSITE" id="PS50994">
    <property type="entry name" value="INTEGRASE"/>
    <property type="match status" value="1"/>
</dbReference>
<evidence type="ECO:0000313" key="4">
    <source>
        <dbReference type="Proteomes" id="UP000232323"/>
    </source>
</evidence>
<dbReference type="STRING" id="1157962.A0A250XH29"/>
<reference evidence="3 4" key="1">
    <citation type="submission" date="2017-08" db="EMBL/GenBank/DDBJ databases">
        <title>Acidophilic green algal genome provides insights into adaptation to an acidic environment.</title>
        <authorList>
            <person name="Hirooka S."/>
            <person name="Hirose Y."/>
            <person name="Kanesaki Y."/>
            <person name="Higuchi S."/>
            <person name="Fujiwara T."/>
            <person name="Onuma R."/>
            <person name="Era A."/>
            <person name="Ohbayashi R."/>
            <person name="Uzuka A."/>
            <person name="Nozaki H."/>
            <person name="Yoshikawa H."/>
            <person name="Miyagishima S.Y."/>
        </authorList>
    </citation>
    <scope>NUCLEOTIDE SEQUENCE [LARGE SCALE GENOMIC DNA]</scope>
    <source>
        <strain evidence="3 4">NIES-2499</strain>
    </source>
</reference>
<keyword evidence="4" id="KW-1185">Reference proteome</keyword>
<dbReference type="InterPro" id="IPR039537">
    <property type="entry name" value="Retrotran_Ty1/copia-like"/>
</dbReference>
<feature type="domain" description="Integrase catalytic" evidence="2">
    <location>
        <begin position="38"/>
        <end position="212"/>
    </location>
</feature>
<comment type="caution">
    <text evidence="3">The sequence shown here is derived from an EMBL/GenBank/DDBJ whole genome shotgun (WGS) entry which is preliminary data.</text>
</comment>
<dbReference type="PANTHER" id="PTHR42648:SF28">
    <property type="entry name" value="TRANSPOSON-ENCODED PROTEIN WITH RIBONUCLEASE H-LIKE AND RETROVIRUS ZINC FINGER-LIKE DOMAINS"/>
    <property type="match status" value="1"/>
</dbReference>
<dbReference type="InterPro" id="IPR036397">
    <property type="entry name" value="RNaseH_sf"/>
</dbReference>
<dbReference type="EMBL" id="BEGY01000080">
    <property type="protein sequence ID" value="GAX82385.1"/>
    <property type="molecule type" value="Genomic_DNA"/>
</dbReference>
<dbReference type="PANTHER" id="PTHR42648">
    <property type="entry name" value="TRANSPOSASE, PUTATIVE-RELATED"/>
    <property type="match status" value="1"/>
</dbReference>
<dbReference type="InterPro" id="IPR001584">
    <property type="entry name" value="Integrase_cat-core"/>
</dbReference>
<dbReference type="Proteomes" id="UP000232323">
    <property type="component" value="Unassembled WGS sequence"/>
</dbReference>
<dbReference type="GO" id="GO:0003676">
    <property type="term" value="F:nucleic acid binding"/>
    <property type="evidence" value="ECO:0007669"/>
    <property type="project" value="InterPro"/>
</dbReference>
<dbReference type="GO" id="GO:0015074">
    <property type="term" value="P:DNA integration"/>
    <property type="evidence" value="ECO:0007669"/>
    <property type="project" value="InterPro"/>
</dbReference>
<dbReference type="InterPro" id="IPR057670">
    <property type="entry name" value="SH3_retrovirus"/>
</dbReference>
<dbReference type="OrthoDB" id="2014938at2759"/>
<evidence type="ECO:0000313" key="3">
    <source>
        <dbReference type="EMBL" id="GAX82385.1"/>
    </source>
</evidence>
<dbReference type="Pfam" id="PF25597">
    <property type="entry name" value="SH3_retrovirus"/>
    <property type="match status" value="1"/>
</dbReference>
<feature type="region of interest" description="Disordered" evidence="1">
    <location>
        <begin position="281"/>
        <end position="308"/>
    </location>
</feature>
<dbReference type="SUPFAM" id="SSF53098">
    <property type="entry name" value="Ribonuclease H-like"/>
    <property type="match status" value="1"/>
</dbReference>
<dbReference type="Pfam" id="PF00665">
    <property type="entry name" value="rve"/>
    <property type="match status" value="1"/>
</dbReference>
<name>A0A250XH29_9CHLO</name>
<proteinExistence type="predicted"/>
<sequence>MVTGINLSKEETARLDTDEFMRKVCHGCIVGNQQRNVAKPHPGSELAITEELALIHMDVCGPIEPTSMGGNRYIATFLDDYTNYSVVRLIKVKSQVPEEIKSVIAELERQTGLQVKAIRSDRGGEYINQTLQDYLKKKGTVQQLTAPYSPEQNGKAERLNRTLVERVRSMLHSSHVSKNLWAEAVVTANCIRNCSPTTDHTKTPWELFYNVKPDVSNMRIFGSIAYVHTPKELRKKLDPNEKLCIFLGYESHAKAYRVLVDGKVKISKNVVVYETEDHMEQDIPPDVLPTATSQTLHHRRNSDGSVEE</sequence>
<gene>
    <name evidence="3" type="ORF">CEUSTIGMA_g9813.t1</name>
</gene>
<accession>A0A250XH29</accession>
<organism evidence="3 4">
    <name type="scientific">Chlamydomonas eustigma</name>
    <dbReference type="NCBI Taxonomy" id="1157962"/>
    <lineage>
        <taxon>Eukaryota</taxon>
        <taxon>Viridiplantae</taxon>
        <taxon>Chlorophyta</taxon>
        <taxon>core chlorophytes</taxon>
        <taxon>Chlorophyceae</taxon>
        <taxon>CS clade</taxon>
        <taxon>Chlamydomonadales</taxon>
        <taxon>Chlamydomonadaceae</taxon>
        <taxon>Chlamydomonas</taxon>
    </lineage>
</organism>
<evidence type="ECO:0000256" key="1">
    <source>
        <dbReference type="SAM" id="MobiDB-lite"/>
    </source>
</evidence>
<dbReference type="Gene3D" id="3.30.420.10">
    <property type="entry name" value="Ribonuclease H-like superfamily/Ribonuclease H"/>
    <property type="match status" value="1"/>
</dbReference>
<protein>
    <recommendedName>
        <fullName evidence="2">Integrase catalytic domain-containing protein</fullName>
    </recommendedName>
</protein>